<sequence length="458" mass="52109">MIHKFYQNGYHIVLDVNSGAVHVVDRLIYDMLDLVELPLAQDCPEELLERFAGEYSREEIAEAYGEISALCDAGQLFTADEYEQFANLMVSAPIKAMCLHVAHDCNLRCKYCFASTGEYGEGRGRKLMPVEIGKKAIDFLIEQSYGRKNLELDFFGGEPLMNFEMVKETVRYAREREKETGKNFRFTITTNGMLLDDDKIDFINREMSNVVLSVDGRPEVNDRMRPTPNGKGCYDIIMPKFKRLVEKRGQDQYYVRGTFTKYNLDFGNDVLHFADEGFDQISVEPVVSPADQPYALTPADLPAIYAEYERLAKLIIERKKAGKGFNFFHFMLDLDQGPCAIKRLRGCGCGNEYVAVTPDGDIYPCHQFVGQEEWKMGSLLDGSLDLKMKDRFAKANVYAKEDCRNCWAKFYCSGGCNANSAQYEGDILKPHKISCDTEKKRLECAIMIRAAMADTEEE</sequence>
<comment type="caution">
    <text evidence="8">The sequence shown here is derived from an EMBL/GenBank/DDBJ whole genome shotgun (WGS) entry which is preliminary data.</text>
</comment>
<keyword evidence="6" id="KW-0411">Iron-sulfur</keyword>
<dbReference type="SUPFAM" id="SSF102114">
    <property type="entry name" value="Radical SAM enzymes"/>
    <property type="match status" value="1"/>
</dbReference>
<comment type="cofactor">
    <cofactor evidence="1">
        <name>[4Fe-4S] cluster</name>
        <dbReference type="ChEBI" id="CHEBI:49883"/>
    </cofactor>
</comment>
<evidence type="ECO:0000256" key="6">
    <source>
        <dbReference type="ARBA" id="ARBA00023014"/>
    </source>
</evidence>
<evidence type="ECO:0000256" key="4">
    <source>
        <dbReference type="ARBA" id="ARBA00022723"/>
    </source>
</evidence>
<dbReference type="NCBIfam" id="TIGR04085">
    <property type="entry name" value="rSAM_more_4Fe4S"/>
    <property type="match status" value="1"/>
</dbReference>
<dbReference type="InterPro" id="IPR007197">
    <property type="entry name" value="rSAM"/>
</dbReference>
<dbReference type="PANTHER" id="PTHR43273:SF8">
    <property type="entry name" value="RADICAL SAM DOMAIN PROTEIN"/>
    <property type="match status" value="1"/>
</dbReference>
<evidence type="ECO:0000313" key="9">
    <source>
        <dbReference type="Proteomes" id="UP000653127"/>
    </source>
</evidence>
<reference evidence="8" key="1">
    <citation type="submission" date="2020-08" db="EMBL/GenBank/DDBJ databases">
        <title>Genome public.</title>
        <authorList>
            <person name="Liu C."/>
            <person name="Sun Q."/>
        </authorList>
    </citation>
    <scope>NUCLEOTIDE SEQUENCE</scope>
    <source>
        <strain evidence="8">NSJ-31</strain>
    </source>
</reference>
<organism evidence="8 9">
    <name type="scientific">Ligaoa zhengdingensis</name>
    <dbReference type="NCBI Taxonomy" id="2763658"/>
    <lineage>
        <taxon>Bacteria</taxon>
        <taxon>Bacillati</taxon>
        <taxon>Bacillota</taxon>
        <taxon>Clostridia</taxon>
        <taxon>Eubacteriales</taxon>
        <taxon>Oscillospiraceae</taxon>
        <taxon>Ligaoa</taxon>
    </lineage>
</organism>
<dbReference type="CDD" id="cd21124">
    <property type="entry name" value="SPASM_CteB-like"/>
    <property type="match status" value="1"/>
</dbReference>
<dbReference type="SFLD" id="SFLDG01386">
    <property type="entry name" value="main_SPASM_domain-containing"/>
    <property type="match status" value="1"/>
</dbReference>
<dbReference type="InterPro" id="IPR024025">
    <property type="entry name" value="SCIFF_rSAM_maturase"/>
</dbReference>
<dbReference type="EMBL" id="JACRST010000001">
    <property type="protein sequence ID" value="MBC8545583.1"/>
    <property type="molecule type" value="Genomic_DNA"/>
</dbReference>
<dbReference type="Gene3D" id="3.20.20.70">
    <property type="entry name" value="Aldolase class I"/>
    <property type="match status" value="1"/>
</dbReference>
<name>A0A926I3J6_9FIRM</name>
<dbReference type="NCBIfam" id="TIGR03974">
    <property type="entry name" value="rSAM_six_Cys"/>
    <property type="match status" value="1"/>
</dbReference>
<dbReference type="Pfam" id="PF13186">
    <property type="entry name" value="SPASM"/>
    <property type="match status" value="1"/>
</dbReference>
<dbReference type="GO" id="GO:0051539">
    <property type="term" value="F:4 iron, 4 sulfur cluster binding"/>
    <property type="evidence" value="ECO:0007669"/>
    <property type="project" value="UniProtKB-KW"/>
</dbReference>
<dbReference type="SFLD" id="SFLDG01067">
    <property type="entry name" value="SPASM/twitch_domain_containing"/>
    <property type="match status" value="1"/>
</dbReference>
<dbReference type="GO" id="GO:0016491">
    <property type="term" value="F:oxidoreductase activity"/>
    <property type="evidence" value="ECO:0007669"/>
    <property type="project" value="InterPro"/>
</dbReference>
<evidence type="ECO:0000256" key="1">
    <source>
        <dbReference type="ARBA" id="ARBA00001966"/>
    </source>
</evidence>
<feature type="domain" description="Radical SAM core" evidence="7">
    <location>
        <begin position="91"/>
        <end position="326"/>
    </location>
</feature>
<dbReference type="GO" id="GO:0046872">
    <property type="term" value="F:metal ion binding"/>
    <property type="evidence" value="ECO:0007669"/>
    <property type="project" value="UniProtKB-KW"/>
</dbReference>
<evidence type="ECO:0000256" key="2">
    <source>
        <dbReference type="ARBA" id="ARBA00022485"/>
    </source>
</evidence>
<dbReference type="InterPro" id="IPR000385">
    <property type="entry name" value="MoaA_NifB_PqqE_Fe-S-bd_CS"/>
</dbReference>
<dbReference type="InterPro" id="IPR058240">
    <property type="entry name" value="rSAM_sf"/>
</dbReference>
<dbReference type="PROSITE" id="PS01305">
    <property type="entry name" value="MOAA_NIFB_PQQE"/>
    <property type="match status" value="1"/>
</dbReference>
<dbReference type="InterPro" id="IPR023885">
    <property type="entry name" value="4Fe4S-binding_SPASM_dom"/>
</dbReference>
<dbReference type="RefSeq" id="WP_249281735.1">
    <property type="nucleotide sequence ID" value="NZ_JACRST010000001.1"/>
</dbReference>
<evidence type="ECO:0000256" key="3">
    <source>
        <dbReference type="ARBA" id="ARBA00022691"/>
    </source>
</evidence>
<dbReference type="InterPro" id="IPR047602">
    <property type="entry name" value="SPASM_CteB-like"/>
</dbReference>
<dbReference type="Proteomes" id="UP000653127">
    <property type="component" value="Unassembled WGS sequence"/>
</dbReference>
<evidence type="ECO:0000259" key="7">
    <source>
        <dbReference type="PROSITE" id="PS51918"/>
    </source>
</evidence>
<keyword evidence="3" id="KW-0949">S-adenosyl-L-methionine</keyword>
<keyword evidence="4" id="KW-0479">Metal-binding</keyword>
<dbReference type="CDD" id="cd01335">
    <property type="entry name" value="Radical_SAM"/>
    <property type="match status" value="1"/>
</dbReference>
<gene>
    <name evidence="8" type="primary">scfB</name>
    <name evidence="8" type="ORF">H8711_01345</name>
</gene>
<dbReference type="PANTHER" id="PTHR43273">
    <property type="entry name" value="ANAEROBIC SULFATASE-MATURATING ENZYME HOMOLOG ASLB-RELATED"/>
    <property type="match status" value="1"/>
</dbReference>
<dbReference type="SFLD" id="SFLDS00029">
    <property type="entry name" value="Radical_SAM"/>
    <property type="match status" value="1"/>
</dbReference>
<keyword evidence="5" id="KW-0408">Iron</keyword>
<dbReference type="InterPro" id="IPR023867">
    <property type="entry name" value="Sulphatase_maturase_rSAM"/>
</dbReference>
<dbReference type="PROSITE" id="PS51918">
    <property type="entry name" value="RADICAL_SAM"/>
    <property type="match status" value="1"/>
</dbReference>
<dbReference type="Pfam" id="PF04055">
    <property type="entry name" value="Radical_SAM"/>
    <property type="match status" value="1"/>
</dbReference>
<proteinExistence type="predicted"/>
<dbReference type="InterPro" id="IPR013785">
    <property type="entry name" value="Aldolase_TIM"/>
</dbReference>
<dbReference type="SFLD" id="SFLDG01384">
    <property type="entry name" value="thioether_bond_formation_requi"/>
    <property type="match status" value="1"/>
</dbReference>
<evidence type="ECO:0000313" key="8">
    <source>
        <dbReference type="EMBL" id="MBC8545583.1"/>
    </source>
</evidence>
<dbReference type="AlphaFoldDB" id="A0A926I3J6"/>
<protein>
    <submittedName>
        <fullName evidence="8">Thioether cross-link-forming SCIFF peptide maturase</fullName>
    </submittedName>
</protein>
<evidence type="ECO:0000256" key="5">
    <source>
        <dbReference type="ARBA" id="ARBA00023004"/>
    </source>
</evidence>
<accession>A0A926I3J6</accession>
<keyword evidence="9" id="KW-1185">Reference proteome</keyword>
<keyword evidence="2" id="KW-0004">4Fe-4S</keyword>